<evidence type="ECO:0000256" key="1">
    <source>
        <dbReference type="PROSITE-ProRule" id="PRU00339"/>
    </source>
</evidence>
<dbReference type="InterPro" id="IPR019734">
    <property type="entry name" value="TPR_rpt"/>
</dbReference>
<organism evidence="3 4">
    <name type="scientific">Stenotrophomonas nematodicola</name>
    <dbReference type="NCBI Taxonomy" id="2656746"/>
    <lineage>
        <taxon>Bacteria</taxon>
        <taxon>Pseudomonadati</taxon>
        <taxon>Pseudomonadota</taxon>
        <taxon>Gammaproteobacteria</taxon>
        <taxon>Lysobacterales</taxon>
        <taxon>Lysobacteraceae</taxon>
        <taxon>Stenotrophomonas</taxon>
    </lineage>
</organism>
<dbReference type="InterPro" id="IPR011990">
    <property type="entry name" value="TPR-like_helical_dom_sf"/>
</dbReference>
<dbReference type="PROSITE" id="PS50005">
    <property type="entry name" value="TPR"/>
    <property type="match status" value="2"/>
</dbReference>
<comment type="caution">
    <text evidence="3">The sequence shown here is derived from an EMBL/GenBank/DDBJ whole genome shotgun (WGS) entry which is preliminary data.</text>
</comment>
<protein>
    <recommendedName>
        <fullName evidence="5">Tetratricopeptide repeat protein</fullName>
    </recommendedName>
</protein>
<dbReference type="Gene3D" id="1.25.40.10">
    <property type="entry name" value="Tetratricopeptide repeat domain"/>
    <property type="match status" value="2"/>
</dbReference>
<dbReference type="SUPFAM" id="SSF48452">
    <property type="entry name" value="TPR-like"/>
    <property type="match status" value="1"/>
</dbReference>
<evidence type="ECO:0000313" key="4">
    <source>
        <dbReference type="Proteomes" id="UP001605261"/>
    </source>
</evidence>
<dbReference type="RefSeq" id="WP_394163901.1">
    <property type="nucleotide sequence ID" value="NZ_JBHGCJ010000010.1"/>
</dbReference>
<gene>
    <name evidence="3" type="ORF">ACEU0G_000030</name>
</gene>
<dbReference type="Proteomes" id="UP001605261">
    <property type="component" value="Unassembled WGS sequence"/>
</dbReference>
<dbReference type="EMBL" id="JBHGCJ010000010">
    <property type="protein sequence ID" value="MFG6110171.1"/>
    <property type="molecule type" value="Genomic_DNA"/>
</dbReference>
<reference evidence="3 4" key="1">
    <citation type="submission" date="2024-09" db="EMBL/GenBank/DDBJ databases">
        <authorList>
            <consortium name="All-Russian atlas of soil microorganisms"/>
            <consortium name="as a basis for the search for new antimicrobial producers and enzymes with unique properties"/>
            <person name="Sokolova E.A."/>
            <person name="Voronina E.N."/>
        </authorList>
    </citation>
    <scope>NUCLEOTIDE SEQUENCE [LARGE SCALE GENOMIC DNA]</scope>
    <source>
        <strain evidence="3 4">AF-22b-331.1</strain>
    </source>
</reference>
<proteinExistence type="predicted"/>
<feature type="chain" id="PRO_5046441469" description="Tetratricopeptide repeat protein" evidence="2">
    <location>
        <begin position="21"/>
        <end position="245"/>
    </location>
</feature>
<name>A0ABW7D049_9GAMM</name>
<dbReference type="SMART" id="SM00028">
    <property type="entry name" value="TPR"/>
    <property type="match status" value="3"/>
</dbReference>
<keyword evidence="1" id="KW-0802">TPR repeat</keyword>
<evidence type="ECO:0008006" key="5">
    <source>
        <dbReference type="Google" id="ProtNLM"/>
    </source>
</evidence>
<sequence>MRIRSLLLWAALAVPGVGFAQEGPGASYLTTTPLQSPAGEPALGTHHRAAVKQAIQASLAGNHEAAIPVLTEAVRYCDAQQQVPGRKALSFQSHRQYALYMDGPGRGTPTEWLDMACANAYTHLGYIEIERGDIDAALRWLDKAIAVAPYDVEPLCEKGAALTRRKDWQGSKASYDRALMLARSQPENRHMEALALRGVGFAHIELGELENARASYIASQKLDPDSPTAKQELAYIEQLQQEQRR</sequence>
<dbReference type="Pfam" id="PF13181">
    <property type="entry name" value="TPR_8"/>
    <property type="match status" value="2"/>
</dbReference>
<keyword evidence="2" id="KW-0732">Signal</keyword>
<accession>A0ABW7D049</accession>
<feature type="repeat" description="TPR" evidence="1">
    <location>
        <begin position="193"/>
        <end position="226"/>
    </location>
</feature>
<keyword evidence="4" id="KW-1185">Reference proteome</keyword>
<feature type="signal peptide" evidence="2">
    <location>
        <begin position="1"/>
        <end position="20"/>
    </location>
</feature>
<evidence type="ECO:0000256" key="2">
    <source>
        <dbReference type="SAM" id="SignalP"/>
    </source>
</evidence>
<evidence type="ECO:0000313" key="3">
    <source>
        <dbReference type="EMBL" id="MFG6110171.1"/>
    </source>
</evidence>
<feature type="repeat" description="TPR" evidence="1">
    <location>
        <begin position="118"/>
        <end position="151"/>
    </location>
</feature>